<dbReference type="HAMAP" id="MF_02078">
    <property type="entry name" value="MurJ_MviN"/>
    <property type="match status" value="1"/>
</dbReference>
<dbReference type="Pfam" id="PF03023">
    <property type="entry name" value="MurJ"/>
    <property type="match status" value="1"/>
</dbReference>
<dbReference type="CDD" id="cd13123">
    <property type="entry name" value="MATE_MurJ_like"/>
    <property type="match status" value="1"/>
</dbReference>
<comment type="function">
    <text evidence="8 9">Involved in peptidoglycan biosynthesis. Transports lipid-linked peptidoglycan precursors from the inner to the outer leaflet of the cytoplasmic membrane.</text>
</comment>
<organism evidence="10 11">
    <name type="scientific">Facklamia lactis</name>
    <dbReference type="NCBI Taxonomy" id="2749967"/>
    <lineage>
        <taxon>Bacteria</taxon>
        <taxon>Bacillati</taxon>
        <taxon>Bacillota</taxon>
        <taxon>Bacilli</taxon>
        <taxon>Lactobacillales</taxon>
        <taxon>Aerococcaceae</taxon>
        <taxon>Facklamia</taxon>
    </lineage>
</organism>
<evidence type="ECO:0000256" key="6">
    <source>
        <dbReference type="ARBA" id="ARBA00022989"/>
    </source>
</evidence>
<keyword evidence="11" id="KW-1185">Reference proteome</keyword>
<keyword evidence="8 9" id="KW-0813">Transport</keyword>
<dbReference type="Proteomes" id="UP000721415">
    <property type="component" value="Unassembled WGS sequence"/>
</dbReference>
<feature type="transmembrane region" description="Helical" evidence="8">
    <location>
        <begin position="221"/>
        <end position="241"/>
    </location>
</feature>
<dbReference type="PIRSF" id="PIRSF002869">
    <property type="entry name" value="MviN"/>
    <property type="match status" value="1"/>
</dbReference>
<gene>
    <name evidence="8 10" type="primary">murJ</name>
    <name evidence="10" type="ORF">HZY91_00570</name>
</gene>
<feature type="transmembrane region" description="Helical" evidence="8">
    <location>
        <begin position="154"/>
        <end position="175"/>
    </location>
</feature>
<protein>
    <recommendedName>
        <fullName evidence="8">Probable lipid II flippase MurJ</fullName>
    </recommendedName>
</protein>
<evidence type="ECO:0000256" key="5">
    <source>
        <dbReference type="ARBA" id="ARBA00022984"/>
    </source>
</evidence>
<comment type="similarity">
    <text evidence="8 9">Belongs to the MurJ/MviN family.</text>
</comment>
<proteinExistence type="inferred from homology"/>
<keyword evidence="8 9" id="KW-0961">Cell wall biogenesis/degradation</keyword>
<comment type="caution">
    <text evidence="10">The sequence shown here is derived from an EMBL/GenBank/DDBJ whole genome shotgun (WGS) entry which is preliminary data.</text>
</comment>
<evidence type="ECO:0000256" key="4">
    <source>
        <dbReference type="ARBA" id="ARBA00022960"/>
    </source>
</evidence>
<feature type="transmembrane region" description="Helical" evidence="8">
    <location>
        <begin position="399"/>
        <end position="419"/>
    </location>
</feature>
<evidence type="ECO:0000256" key="1">
    <source>
        <dbReference type="ARBA" id="ARBA00004651"/>
    </source>
</evidence>
<name>A0ABS0LN45_9LACT</name>
<feature type="transmembrane region" description="Helical" evidence="8">
    <location>
        <begin position="374"/>
        <end position="393"/>
    </location>
</feature>
<dbReference type="PRINTS" id="PR01806">
    <property type="entry name" value="VIRFACTRMVIN"/>
</dbReference>
<evidence type="ECO:0000256" key="7">
    <source>
        <dbReference type="ARBA" id="ARBA00023136"/>
    </source>
</evidence>
<keyword evidence="2 8" id="KW-1003">Cell membrane</keyword>
<sequence>MNKVTIRLMIITLISKLFGFARDITLSYFYGASAVSDAYLISLTLPETIFGFVATGISTGYIPLYTQIVHDQDEGAGNIFTNNLMNIVFFFSLTVLLVTYYFTPQLIDILAAGFDGETRTLAVILSRISIFSIYFTAMISLFSGFLQIKGKFEVPALIGFPLNIITVISIVISYYTNVRVLGFGMLLAVISQVLILLPFVFRSGYKYLPYLNIKDPGLLRLITIALPVIFGTSVNQINVIVDKTIASSISVGGISSLNYGYMIVFFVQGLFVLPITQIMYPTISVLIADHQLEKIKKVIAESVVSVFLLVIPATVGLYVLSRPIIELLYGRGNFDEEAIQLTTSALSYYTLGIVGFGLRELYSRAFYALQDSKTPMINATIGVVINIVLNLLISQWIGIGGLALATSISASVTSFLLIVSLRKRIGNLGMKTIISKSSIIIISSLVMGVGVHFLYQFMMNRTGNLISLLTSVLIGAIIYLIMLLCLGFEDVSSMIKRFNKGPKKN</sequence>
<comment type="pathway">
    <text evidence="8">Cell wall biogenesis; peptidoglycan biosynthesis.</text>
</comment>
<dbReference type="PANTHER" id="PTHR47019:SF1">
    <property type="entry name" value="LIPID II FLIPPASE MURJ"/>
    <property type="match status" value="1"/>
</dbReference>
<feature type="transmembrane region" description="Helical" evidence="8">
    <location>
        <begin position="465"/>
        <end position="488"/>
    </location>
</feature>
<dbReference type="EMBL" id="JACBXQ010000001">
    <property type="protein sequence ID" value="MBG9985382.1"/>
    <property type="molecule type" value="Genomic_DNA"/>
</dbReference>
<feature type="transmembrane region" description="Helical" evidence="8">
    <location>
        <begin position="122"/>
        <end position="142"/>
    </location>
</feature>
<reference evidence="10 11" key="1">
    <citation type="submission" date="2020-07" db="EMBL/GenBank/DDBJ databases">
        <title>Facklamia lactis sp. nov., isolated from raw milk.</title>
        <authorList>
            <person name="Doll E.V."/>
            <person name="Huptas C."/>
            <person name="Staib L."/>
            <person name="Wenning M."/>
            <person name="Scherer S."/>
        </authorList>
    </citation>
    <scope>NUCLEOTIDE SEQUENCE [LARGE SCALE GENOMIC DNA]</scope>
    <source>
        <strain evidence="10 11">DSM 111018</strain>
    </source>
</reference>
<feature type="transmembrane region" description="Helical" evidence="8">
    <location>
        <begin position="261"/>
        <end position="286"/>
    </location>
</feature>
<evidence type="ECO:0000313" key="11">
    <source>
        <dbReference type="Proteomes" id="UP000721415"/>
    </source>
</evidence>
<feature type="transmembrane region" description="Helical" evidence="8">
    <location>
        <begin position="339"/>
        <end position="362"/>
    </location>
</feature>
<dbReference type="PANTHER" id="PTHR47019">
    <property type="entry name" value="LIPID II FLIPPASE MURJ"/>
    <property type="match status" value="1"/>
</dbReference>
<keyword evidence="7 8" id="KW-0472">Membrane</keyword>
<dbReference type="InterPro" id="IPR004268">
    <property type="entry name" value="MurJ"/>
</dbReference>
<evidence type="ECO:0000256" key="3">
    <source>
        <dbReference type="ARBA" id="ARBA00022692"/>
    </source>
</evidence>
<feature type="transmembrane region" description="Helical" evidence="8">
    <location>
        <begin position="84"/>
        <end position="102"/>
    </location>
</feature>
<dbReference type="NCBIfam" id="TIGR01695">
    <property type="entry name" value="murJ_mviN"/>
    <property type="match status" value="1"/>
</dbReference>
<keyword evidence="4 8" id="KW-0133">Cell shape</keyword>
<evidence type="ECO:0000256" key="9">
    <source>
        <dbReference type="PIRNR" id="PIRNR002869"/>
    </source>
</evidence>
<comment type="subcellular location">
    <subcellularLocation>
        <location evidence="1 8">Cell membrane</location>
        <topology evidence="1 8">Multi-pass membrane protein</topology>
    </subcellularLocation>
</comment>
<evidence type="ECO:0000313" key="10">
    <source>
        <dbReference type="EMBL" id="MBG9985382.1"/>
    </source>
</evidence>
<feature type="transmembrane region" description="Helical" evidence="8">
    <location>
        <begin position="298"/>
        <end position="319"/>
    </location>
</feature>
<keyword evidence="3 8" id="KW-0812">Transmembrane</keyword>
<keyword evidence="6 8" id="KW-1133">Transmembrane helix</keyword>
<evidence type="ECO:0000256" key="8">
    <source>
        <dbReference type="HAMAP-Rule" id="MF_02078"/>
    </source>
</evidence>
<accession>A0ABS0LN45</accession>
<dbReference type="InterPro" id="IPR051050">
    <property type="entry name" value="Lipid_II_flippase_MurJ/MviN"/>
</dbReference>
<evidence type="ECO:0000256" key="2">
    <source>
        <dbReference type="ARBA" id="ARBA00022475"/>
    </source>
</evidence>
<feature type="transmembrane region" description="Helical" evidence="8">
    <location>
        <begin position="181"/>
        <end position="201"/>
    </location>
</feature>
<feature type="transmembrane region" description="Helical" evidence="8">
    <location>
        <begin position="439"/>
        <end position="459"/>
    </location>
</feature>
<dbReference type="RefSeq" id="WP_197113506.1">
    <property type="nucleotide sequence ID" value="NZ_JACBXQ010000001.1"/>
</dbReference>
<keyword evidence="5 8" id="KW-0573">Peptidoglycan synthesis</keyword>